<dbReference type="AlphaFoldDB" id="A0A926RY94"/>
<dbReference type="Gene3D" id="3.40.640.10">
    <property type="entry name" value="Type I PLP-dependent aspartate aminotransferase-like (Major domain)"/>
    <property type="match status" value="1"/>
</dbReference>
<keyword evidence="4" id="KW-0368">Histidine biosynthesis</keyword>
<dbReference type="Proteomes" id="UP000626844">
    <property type="component" value="Unassembled WGS sequence"/>
</dbReference>
<sequence>MKPKIQLQTITPYYPGKTIEEVKRTFGLNHVVKLASNENPYGCSQNVQNVIMSELNKLSFYPDSQADRLREKLPH</sequence>
<dbReference type="GO" id="GO:0008483">
    <property type="term" value="F:transaminase activity"/>
    <property type="evidence" value="ECO:0007669"/>
    <property type="project" value="UniProtKB-KW"/>
</dbReference>
<keyword evidence="6" id="KW-1185">Reference proteome</keyword>
<dbReference type="PANTHER" id="PTHR43643">
    <property type="entry name" value="HISTIDINOL-PHOSPHATE AMINOTRANSFERASE 2"/>
    <property type="match status" value="1"/>
</dbReference>
<dbReference type="RefSeq" id="WP_191159086.1">
    <property type="nucleotide sequence ID" value="NZ_JACXAI010000019.1"/>
</dbReference>
<organism evidence="5 6">
    <name type="scientific">Metabacillus arenae</name>
    <dbReference type="NCBI Taxonomy" id="2771434"/>
    <lineage>
        <taxon>Bacteria</taxon>
        <taxon>Bacillati</taxon>
        <taxon>Bacillota</taxon>
        <taxon>Bacilli</taxon>
        <taxon>Bacillales</taxon>
        <taxon>Bacillaceae</taxon>
        <taxon>Metabacillus</taxon>
    </lineage>
</organism>
<evidence type="ECO:0000256" key="1">
    <source>
        <dbReference type="ARBA" id="ARBA00022576"/>
    </source>
</evidence>
<accession>A0A926RY94</accession>
<keyword evidence="1" id="KW-0032">Aminotransferase</keyword>
<dbReference type="SUPFAM" id="SSF53383">
    <property type="entry name" value="PLP-dependent transferases"/>
    <property type="match status" value="1"/>
</dbReference>
<proteinExistence type="predicted"/>
<dbReference type="GO" id="GO:0000105">
    <property type="term" value="P:L-histidine biosynthetic process"/>
    <property type="evidence" value="ECO:0007669"/>
    <property type="project" value="UniProtKB-KW"/>
</dbReference>
<comment type="caution">
    <text evidence="5">The sequence shown here is derived from an EMBL/GenBank/DDBJ whole genome shotgun (WGS) entry which is preliminary data.</text>
</comment>
<dbReference type="InterPro" id="IPR050106">
    <property type="entry name" value="HistidinolP_aminotransfase"/>
</dbReference>
<dbReference type="Gene3D" id="3.90.1150.10">
    <property type="entry name" value="Aspartate Aminotransferase, domain 1"/>
    <property type="match status" value="1"/>
</dbReference>
<dbReference type="PANTHER" id="PTHR43643:SF3">
    <property type="entry name" value="HISTIDINOL-PHOSPHATE AMINOTRANSFERASE"/>
    <property type="match status" value="1"/>
</dbReference>
<evidence type="ECO:0000256" key="4">
    <source>
        <dbReference type="ARBA" id="ARBA00023102"/>
    </source>
</evidence>
<evidence type="ECO:0000313" key="6">
    <source>
        <dbReference type="Proteomes" id="UP000626844"/>
    </source>
</evidence>
<evidence type="ECO:0000313" key="5">
    <source>
        <dbReference type="EMBL" id="MBD1381485.1"/>
    </source>
</evidence>
<dbReference type="EMBL" id="JACXAI010000019">
    <property type="protein sequence ID" value="MBD1381485.1"/>
    <property type="molecule type" value="Genomic_DNA"/>
</dbReference>
<dbReference type="InterPro" id="IPR015424">
    <property type="entry name" value="PyrdxlP-dep_Trfase"/>
</dbReference>
<name>A0A926RY94_9BACI</name>
<dbReference type="InterPro" id="IPR015422">
    <property type="entry name" value="PyrdxlP-dep_Trfase_small"/>
</dbReference>
<evidence type="ECO:0000256" key="3">
    <source>
        <dbReference type="ARBA" id="ARBA00022898"/>
    </source>
</evidence>
<keyword evidence="3" id="KW-0663">Pyridoxal phosphate</keyword>
<keyword evidence="2" id="KW-0808">Transferase</keyword>
<protein>
    <recommendedName>
        <fullName evidence="7">Histidinol-phosphate transaminase</fullName>
    </recommendedName>
</protein>
<evidence type="ECO:0008006" key="7">
    <source>
        <dbReference type="Google" id="ProtNLM"/>
    </source>
</evidence>
<evidence type="ECO:0000256" key="2">
    <source>
        <dbReference type="ARBA" id="ARBA00022679"/>
    </source>
</evidence>
<keyword evidence="4" id="KW-0028">Amino-acid biosynthesis</keyword>
<gene>
    <name evidence="5" type="ORF">IC621_14700</name>
</gene>
<reference evidence="5" key="1">
    <citation type="submission" date="2020-09" db="EMBL/GenBank/DDBJ databases">
        <title>A novel bacterium of genus Bacillus, isolated from South China Sea.</title>
        <authorList>
            <person name="Huang H."/>
            <person name="Mo K."/>
            <person name="Hu Y."/>
        </authorList>
    </citation>
    <scope>NUCLEOTIDE SEQUENCE</scope>
    <source>
        <strain evidence="5">IB182487</strain>
    </source>
</reference>
<dbReference type="InterPro" id="IPR015421">
    <property type="entry name" value="PyrdxlP-dep_Trfase_major"/>
</dbReference>